<protein>
    <recommendedName>
        <fullName evidence="3">Outer membrane protein beta-barrel domain-containing protein</fullName>
    </recommendedName>
</protein>
<gene>
    <name evidence="1" type="ORF">MB14_16955</name>
</gene>
<proteinExistence type="predicted"/>
<sequence length="161" mass="17858">MAFAQIQKGDIQITGNIGYNKTRPYITQNIPYETSRVTISSKAGMFLSETISLGGILGYTGAKSQDLNIFNVGAYARFHKSIAENFYLYLEPSFSYGFSSRIYDTIDAKLSPGMTYFMSPKFALDLNSGMIGYSKNVSGIESYSFNLNLSNITLGASFYIR</sequence>
<dbReference type="SUPFAM" id="SSF56925">
    <property type="entry name" value="OMPA-like"/>
    <property type="match status" value="1"/>
</dbReference>
<evidence type="ECO:0008006" key="3">
    <source>
        <dbReference type="Google" id="ProtNLM"/>
    </source>
</evidence>
<name>A0A150XLE9_ROSEK</name>
<evidence type="ECO:0000313" key="1">
    <source>
        <dbReference type="EMBL" id="KYG79550.1"/>
    </source>
</evidence>
<dbReference type="EMBL" id="LQZQ01000006">
    <property type="protein sequence ID" value="KYG79550.1"/>
    <property type="molecule type" value="Genomic_DNA"/>
</dbReference>
<comment type="caution">
    <text evidence="1">The sequence shown here is derived from an EMBL/GenBank/DDBJ whole genome shotgun (WGS) entry which is preliminary data.</text>
</comment>
<dbReference type="Proteomes" id="UP000075583">
    <property type="component" value="Unassembled WGS sequence"/>
</dbReference>
<organism evidence="1 2">
    <name type="scientific">Roseivirga ehrenbergii (strain DSM 102268 / JCM 13514 / KCTC 12282 / NCIMB 14502 / KMM 6017)</name>
    <dbReference type="NCBI Taxonomy" id="279360"/>
    <lineage>
        <taxon>Bacteria</taxon>
        <taxon>Pseudomonadati</taxon>
        <taxon>Bacteroidota</taxon>
        <taxon>Cytophagia</taxon>
        <taxon>Cytophagales</taxon>
        <taxon>Roseivirgaceae</taxon>
        <taxon>Roseivirga</taxon>
    </lineage>
</organism>
<reference evidence="1" key="1">
    <citation type="submission" date="2016-01" db="EMBL/GenBank/DDBJ databases">
        <title>Genome sequencing of Roseivirga ehrenbergii KMM 6017.</title>
        <authorList>
            <person name="Selvaratnam C."/>
            <person name="Thevarajoo S."/>
            <person name="Goh K.M."/>
            <person name="Ee R."/>
            <person name="Chan K.-G."/>
            <person name="Chong C.S."/>
        </authorList>
    </citation>
    <scope>NUCLEOTIDE SEQUENCE [LARGE SCALE GENOMIC DNA]</scope>
    <source>
        <strain evidence="1">KMM 6017</strain>
    </source>
</reference>
<accession>A0A150XLE9</accession>
<evidence type="ECO:0000313" key="2">
    <source>
        <dbReference type="Proteomes" id="UP000075583"/>
    </source>
</evidence>
<dbReference type="AlphaFoldDB" id="A0A150XLE9"/>
<keyword evidence="2" id="KW-1185">Reference proteome</keyword>
<dbReference type="STRING" id="279360.MB14_16955"/>
<dbReference type="InterPro" id="IPR011250">
    <property type="entry name" value="OMP/PagP_B-barrel"/>
</dbReference>